<dbReference type="Gene3D" id="3.60.15.10">
    <property type="entry name" value="Ribonuclease Z/Hydroxyacylglutathione hydrolase-like"/>
    <property type="match status" value="1"/>
</dbReference>
<name>A0A375I1X1_9ACTN</name>
<evidence type="ECO:0000256" key="2">
    <source>
        <dbReference type="ARBA" id="ARBA00022723"/>
    </source>
</evidence>
<evidence type="ECO:0000256" key="1">
    <source>
        <dbReference type="ARBA" id="ARBA00001947"/>
    </source>
</evidence>
<sequence>MIRTIFVTDVFTTNCYVSIDPATGHGFLVDPGAEGRRLAETIRRNDWTIEYVVLTHGHFDHTGGIEALLAEMPIPVLAYQGAEKYLTDTHMNLSAYCDRNVVVPGHRPLHDGDRIRLQANPGFFLDVIGAPGHTEDSTLFLSGADRACFVGDTIFKGSLGNPGYPGGNADQLLSTIAQKIFTLPPDTVLYSGHSEPTTVEAEAARYR</sequence>
<keyword evidence="3" id="KW-0378">Hydrolase</keyword>
<comment type="cofactor">
    <cofactor evidence="1">
        <name>Zn(2+)</name>
        <dbReference type="ChEBI" id="CHEBI:29105"/>
    </cofactor>
</comment>
<accession>A0A375I1X1</accession>
<dbReference type="RefSeq" id="WP_119715790.1">
    <property type="nucleotide sequence ID" value="NZ_OMOH01000005.1"/>
</dbReference>
<dbReference type="EMBL" id="OMOH01000005">
    <property type="protein sequence ID" value="SPF68647.1"/>
    <property type="molecule type" value="Genomic_DNA"/>
</dbReference>
<dbReference type="AlphaFoldDB" id="A0A375I1X1"/>
<evidence type="ECO:0000256" key="3">
    <source>
        <dbReference type="ARBA" id="ARBA00022801"/>
    </source>
</evidence>
<dbReference type="InterPro" id="IPR001279">
    <property type="entry name" value="Metallo-B-lactamas"/>
</dbReference>
<dbReference type="PANTHER" id="PTHR46233:SF3">
    <property type="entry name" value="HYDROXYACYLGLUTATHIONE HYDROLASE GLOC"/>
    <property type="match status" value="1"/>
</dbReference>
<dbReference type="PANTHER" id="PTHR46233">
    <property type="entry name" value="HYDROXYACYLGLUTATHIONE HYDROLASE GLOC"/>
    <property type="match status" value="1"/>
</dbReference>
<feature type="domain" description="Metallo-beta-lactamase" evidence="5">
    <location>
        <begin position="12"/>
        <end position="193"/>
    </location>
</feature>
<dbReference type="Proteomes" id="UP000265962">
    <property type="component" value="Unassembled WGS sequence"/>
</dbReference>
<gene>
    <name evidence="6" type="ORF">PROPJV5_1629</name>
</gene>
<evidence type="ECO:0000259" key="5">
    <source>
        <dbReference type="SMART" id="SM00849"/>
    </source>
</evidence>
<dbReference type="InterPro" id="IPR051453">
    <property type="entry name" value="MBL_Glyoxalase_II"/>
</dbReference>
<organism evidence="6 7">
    <name type="scientific">Propionibacterium ruminifibrarum</name>
    <dbReference type="NCBI Taxonomy" id="1962131"/>
    <lineage>
        <taxon>Bacteria</taxon>
        <taxon>Bacillati</taxon>
        <taxon>Actinomycetota</taxon>
        <taxon>Actinomycetes</taxon>
        <taxon>Propionibacteriales</taxon>
        <taxon>Propionibacteriaceae</taxon>
        <taxon>Propionibacterium</taxon>
    </lineage>
</organism>
<dbReference type="CDD" id="cd06262">
    <property type="entry name" value="metallo-hydrolase-like_MBL-fold"/>
    <property type="match status" value="1"/>
</dbReference>
<reference evidence="7" key="1">
    <citation type="submission" date="2018-02" db="EMBL/GenBank/DDBJ databases">
        <authorList>
            <person name="Hornung B."/>
        </authorList>
    </citation>
    <scope>NUCLEOTIDE SEQUENCE [LARGE SCALE GENOMIC DNA]</scope>
</reference>
<dbReference type="GO" id="GO:0016787">
    <property type="term" value="F:hydrolase activity"/>
    <property type="evidence" value="ECO:0007669"/>
    <property type="project" value="UniProtKB-KW"/>
</dbReference>
<keyword evidence="7" id="KW-1185">Reference proteome</keyword>
<dbReference type="OrthoDB" id="2971563at2"/>
<keyword evidence="2" id="KW-0479">Metal-binding</keyword>
<dbReference type="Pfam" id="PF00753">
    <property type="entry name" value="Lactamase_B"/>
    <property type="match status" value="1"/>
</dbReference>
<dbReference type="SMART" id="SM00849">
    <property type="entry name" value="Lactamase_B"/>
    <property type="match status" value="1"/>
</dbReference>
<proteinExistence type="predicted"/>
<dbReference type="SUPFAM" id="SSF56281">
    <property type="entry name" value="Metallo-hydrolase/oxidoreductase"/>
    <property type="match status" value="1"/>
</dbReference>
<keyword evidence="4" id="KW-0862">Zinc</keyword>
<dbReference type="GO" id="GO:0046872">
    <property type="term" value="F:metal ion binding"/>
    <property type="evidence" value="ECO:0007669"/>
    <property type="project" value="UniProtKB-KW"/>
</dbReference>
<dbReference type="InterPro" id="IPR036866">
    <property type="entry name" value="RibonucZ/Hydroxyglut_hydro"/>
</dbReference>
<evidence type="ECO:0000313" key="6">
    <source>
        <dbReference type="EMBL" id="SPF68647.1"/>
    </source>
</evidence>
<evidence type="ECO:0000256" key="4">
    <source>
        <dbReference type="ARBA" id="ARBA00022833"/>
    </source>
</evidence>
<protein>
    <submittedName>
        <fullName evidence="6">Metallo-beta-lactamase superfamily</fullName>
    </submittedName>
</protein>
<evidence type="ECO:0000313" key="7">
    <source>
        <dbReference type="Proteomes" id="UP000265962"/>
    </source>
</evidence>